<dbReference type="GO" id="GO:0016818">
    <property type="term" value="F:hydrolase activity, acting on acid anhydrides, in phosphorus-containing anhydrides"/>
    <property type="evidence" value="ECO:0007669"/>
    <property type="project" value="InterPro"/>
</dbReference>
<keyword evidence="4" id="KW-0378">Hydrolase</keyword>
<dbReference type="InterPro" id="IPR027417">
    <property type="entry name" value="P-loop_NTPase"/>
</dbReference>
<keyword evidence="9" id="KW-1185">Reference proteome</keyword>
<evidence type="ECO:0000256" key="1">
    <source>
        <dbReference type="ARBA" id="ARBA00022485"/>
    </source>
</evidence>
<keyword evidence="1" id="KW-0004">4Fe-4S</keyword>
<dbReference type="GO" id="GO:0003678">
    <property type="term" value="F:DNA helicase activity"/>
    <property type="evidence" value="ECO:0007669"/>
    <property type="project" value="InterPro"/>
</dbReference>
<keyword evidence="1" id="KW-0479">Metal-binding</keyword>
<dbReference type="InterPro" id="IPR045028">
    <property type="entry name" value="DinG/Rad3-like"/>
</dbReference>
<dbReference type="PROSITE" id="PS51193">
    <property type="entry name" value="HELICASE_ATP_BIND_2"/>
    <property type="match status" value="1"/>
</dbReference>
<keyword evidence="6" id="KW-0234">DNA repair</keyword>
<evidence type="ECO:0000256" key="4">
    <source>
        <dbReference type="ARBA" id="ARBA00022801"/>
    </source>
</evidence>
<dbReference type="Proteomes" id="UP000230607">
    <property type="component" value="Chromosome 1"/>
</dbReference>
<dbReference type="GO" id="GO:0051539">
    <property type="term" value="F:4 iron, 4 sulfur cluster binding"/>
    <property type="evidence" value="ECO:0007669"/>
    <property type="project" value="UniProtKB-KW"/>
</dbReference>
<name>A0A2H1FH38_9ARCH</name>
<dbReference type="EMBL" id="LT841358">
    <property type="protein sequence ID" value="SMH72085.1"/>
    <property type="molecule type" value="Genomic_DNA"/>
</dbReference>
<dbReference type="PANTHER" id="PTHR11472:SF34">
    <property type="entry name" value="REGULATOR OF TELOMERE ELONGATION HELICASE 1"/>
    <property type="match status" value="1"/>
</dbReference>
<evidence type="ECO:0000256" key="5">
    <source>
        <dbReference type="ARBA" id="ARBA00022840"/>
    </source>
</evidence>
<dbReference type="Pfam" id="PF13307">
    <property type="entry name" value="Helicase_C_2"/>
    <property type="match status" value="1"/>
</dbReference>
<dbReference type="InterPro" id="IPR006555">
    <property type="entry name" value="ATP-dep_Helicase_C"/>
</dbReference>
<dbReference type="InterPro" id="IPR014013">
    <property type="entry name" value="Helic_SF1/SF2_ATP-bd_DinG/Rad3"/>
</dbReference>
<keyword evidence="3" id="KW-0227">DNA damage</keyword>
<organism evidence="8 9">
    <name type="scientific">Candidatus Nitrosotalea okcheonensis</name>
    <dbReference type="NCBI Taxonomy" id="1903276"/>
    <lineage>
        <taxon>Archaea</taxon>
        <taxon>Nitrososphaerota</taxon>
        <taxon>Nitrososphaeria</taxon>
        <taxon>Nitrosotaleales</taxon>
        <taxon>Nitrosotaleaceae</taxon>
        <taxon>Nitrosotalea</taxon>
    </lineage>
</organism>
<keyword evidence="1" id="KW-0408">Iron</keyword>
<evidence type="ECO:0000259" key="7">
    <source>
        <dbReference type="PROSITE" id="PS51193"/>
    </source>
</evidence>
<dbReference type="Pfam" id="PF04851">
    <property type="entry name" value="ResIII"/>
    <property type="match status" value="1"/>
</dbReference>
<sequence length="575" mass="66015">MFYQPSNMNTVLEHFPDDFKPREIQKEILQGMEQKIKSGYKTIILSAPTGVGKSLIAATLARYYGSSFIVTASKQLQDQYSKDLKFLMPVKGKSNFACLKLMEQESIGKLDTRSAVQKGLTCEKGLCEETIMKNGKKIKEICQFKPKLGEPQDVTKDLCHYYEQKYRALTSPHSIWNYAAYFQLMKFNRKSYSEYVSKPIAIFDEAHKIEDQIIQFIGVDIYNGYLSECGIDAKTYDLGDIGMIVQLLDDLARSYSKQILDLQESKSFMLNPDYALLAKLESRYEKMANSHAEIYSNKNNFVVNDPFNDERGNFRSISVKPLDISKYVKTFFDIENQVFMSATIDKDSFCENTGLDPSKVGFVDTPRSPFPPDKRRINFLNTKKLSYSSSKDDELAVIKKIDELMTQHGTERGLILTSSEKRCFDIKNNLSEKNRRRIRICHSRNENGMTQDEVLHEHSFDEDGVLLSSSLWEGVDLKDDLSRFQIIAKVPYPNLSEKRTKIKMQKFPLWYKSQTLTKLLQGFGRSIRSEEDWAVTYVLDSAASDLLLQSKSMIPKSYQDVLGFPSYESSMKSTM</sequence>
<keyword evidence="5" id="KW-0067">ATP-binding</keyword>
<proteinExistence type="predicted"/>
<keyword evidence="2" id="KW-0547">Nucleotide-binding</keyword>
<dbReference type="PANTHER" id="PTHR11472">
    <property type="entry name" value="DNA REPAIR DEAD HELICASE RAD3/XP-D SUBFAMILY MEMBER"/>
    <property type="match status" value="1"/>
</dbReference>
<dbReference type="GO" id="GO:0003677">
    <property type="term" value="F:DNA binding"/>
    <property type="evidence" value="ECO:0007669"/>
    <property type="project" value="InterPro"/>
</dbReference>
<dbReference type="InterPro" id="IPR006554">
    <property type="entry name" value="Helicase-like_DEXD_c2"/>
</dbReference>
<accession>A0A2H1FH38</accession>
<dbReference type="Gene3D" id="3.40.50.300">
    <property type="entry name" value="P-loop containing nucleotide triphosphate hydrolases"/>
    <property type="match status" value="2"/>
</dbReference>
<evidence type="ECO:0000256" key="3">
    <source>
        <dbReference type="ARBA" id="ARBA00022763"/>
    </source>
</evidence>
<evidence type="ECO:0000313" key="8">
    <source>
        <dbReference type="EMBL" id="SMH72085.1"/>
    </source>
</evidence>
<gene>
    <name evidence="8" type="ORF">NCS_11897</name>
</gene>
<dbReference type="SUPFAM" id="SSF52540">
    <property type="entry name" value="P-loop containing nucleoside triphosphate hydrolases"/>
    <property type="match status" value="1"/>
</dbReference>
<protein>
    <recommendedName>
        <fullName evidence="7">Helicase ATP-binding domain-containing protein</fullName>
    </recommendedName>
</protein>
<dbReference type="SMART" id="SM00491">
    <property type="entry name" value="HELICc2"/>
    <property type="match status" value="1"/>
</dbReference>
<dbReference type="GO" id="GO:0006281">
    <property type="term" value="P:DNA repair"/>
    <property type="evidence" value="ECO:0007669"/>
    <property type="project" value="UniProtKB-KW"/>
</dbReference>
<dbReference type="SMART" id="SM00488">
    <property type="entry name" value="DEXDc2"/>
    <property type="match status" value="1"/>
</dbReference>
<evidence type="ECO:0000256" key="6">
    <source>
        <dbReference type="ARBA" id="ARBA00023204"/>
    </source>
</evidence>
<dbReference type="AlphaFoldDB" id="A0A2H1FH38"/>
<keyword evidence="1" id="KW-0411">Iron-sulfur</keyword>
<evidence type="ECO:0000313" key="9">
    <source>
        <dbReference type="Proteomes" id="UP000230607"/>
    </source>
</evidence>
<feature type="domain" description="Helicase ATP-binding" evidence="7">
    <location>
        <begin position="11"/>
        <end position="251"/>
    </location>
</feature>
<evidence type="ECO:0000256" key="2">
    <source>
        <dbReference type="ARBA" id="ARBA00022741"/>
    </source>
</evidence>
<reference evidence="9" key="1">
    <citation type="submission" date="2017-03" db="EMBL/GenBank/DDBJ databases">
        <authorList>
            <person name="Herbold C."/>
        </authorList>
    </citation>
    <scope>NUCLEOTIDE SEQUENCE [LARGE SCALE GENOMIC DNA]</scope>
</reference>
<dbReference type="InterPro" id="IPR006935">
    <property type="entry name" value="Helicase/UvrB_N"/>
</dbReference>
<dbReference type="GO" id="GO:0005524">
    <property type="term" value="F:ATP binding"/>
    <property type="evidence" value="ECO:0007669"/>
    <property type="project" value="UniProtKB-KW"/>
</dbReference>